<accession>A0ABD4TA06</accession>
<dbReference type="RefSeq" id="WP_236096239.1">
    <property type="nucleotide sequence ID" value="NZ_JTHE03000117.1"/>
</dbReference>
<dbReference type="EMBL" id="JTHE03000117">
    <property type="protein sequence ID" value="MCM1985258.1"/>
    <property type="molecule type" value="Genomic_DNA"/>
</dbReference>
<name>A0ABD4TA06_9CYAN</name>
<keyword evidence="1" id="KW-0614">Plasmid</keyword>
<organism evidence="1 2">
    <name type="scientific">Lyngbya confervoides BDU141951</name>
    <dbReference type="NCBI Taxonomy" id="1574623"/>
    <lineage>
        <taxon>Bacteria</taxon>
        <taxon>Bacillati</taxon>
        <taxon>Cyanobacteriota</taxon>
        <taxon>Cyanophyceae</taxon>
        <taxon>Oscillatoriophycideae</taxon>
        <taxon>Oscillatoriales</taxon>
        <taxon>Microcoleaceae</taxon>
        <taxon>Lyngbya</taxon>
    </lineage>
</organism>
<feature type="non-terminal residue" evidence="1">
    <location>
        <position position="1"/>
    </location>
</feature>
<sequence>PKLFQRDICSLGSHLDVTKAIFRGALEQIRIFRDEHGIEPEATLTTVQKQAEKDPMANSNFLKVAFLEGCHRIGIF</sequence>
<protein>
    <submittedName>
        <fullName evidence="1">Uncharacterized protein</fullName>
    </submittedName>
</protein>
<evidence type="ECO:0000313" key="2">
    <source>
        <dbReference type="Proteomes" id="UP000031561"/>
    </source>
</evidence>
<keyword evidence="2" id="KW-1185">Reference proteome</keyword>
<gene>
    <name evidence="1" type="ORF">QQ91_0020800</name>
</gene>
<evidence type="ECO:0000313" key="1">
    <source>
        <dbReference type="EMBL" id="MCM1985258.1"/>
    </source>
</evidence>
<geneLocation type="plasmid" evidence="1">
    <name>unnamed8</name>
</geneLocation>
<reference evidence="1 2" key="1">
    <citation type="journal article" date="2015" name="Genome Announc.">
        <title>Draft Genome Sequence of Filamentous Marine Cyanobacterium Lyngbya confervoides Strain BDU141951.</title>
        <authorList>
            <person name="Chandrababunaidu M.M."/>
            <person name="Sen D."/>
            <person name="Tripathy S."/>
        </authorList>
    </citation>
    <scope>NUCLEOTIDE SEQUENCE [LARGE SCALE GENOMIC DNA]</scope>
    <source>
        <strain evidence="1 2">BDU141951</strain>
    </source>
</reference>
<dbReference type="Proteomes" id="UP000031561">
    <property type="component" value="Unassembled WGS sequence"/>
</dbReference>
<dbReference type="AlphaFoldDB" id="A0ABD4TA06"/>
<comment type="caution">
    <text evidence="1">The sequence shown here is derived from an EMBL/GenBank/DDBJ whole genome shotgun (WGS) entry which is preliminary data.</text>
</comment>
<proteinExistence type="predicted"/>